<accession>A0A9D1Y9G0</accession>
<evidence type="ECO:0000313" key="2">
    <source>
        <dbReference type="Proteomes" id="UP000823868"/>
    </source>
</evidence>
<protein>
    <submittedName>
        <fullName evidence="1">Metallopeptidase family protein</fullName>
    </submittedName>
</protein>
<comment type="caution">
    <text evidence="1">The sequence shown here is derived from an EMBL/GenBank/DDBJ whole genome shotgun (WGS) entry which is preliminary data.</text>
</comment>
<reference evidence="1" key="2">
    <citation type="submission" date="2021-04" db="EMBL/GenBank/DDBJ databases">
        <authorList>
            <person name="Gilroy R."/>
        </authorList>
    </citation>
    <scope>NUCLEOTIDE SEQUENCE</scope>
    <source>
        <strain evidence="1">ChiBcec16_6824</strain>
    </source>
</reference>
<dbReference type="SUPFAM" id="SSF55486">
    <property type="entry name" value="Metalloproteases ('zincins'), catalytic domain"/>
    <property type="match status" value="1"/>
</dbReference>
<organism evidence="1 2">
    <name type="scientific">Candidatus Flavonifractor merdigallinarum</name>
    <dbReference type="NCBI Taxonomy" id="2838589"/>
    <lineage>
        <taxon>Bacteria</taxon>
        <taxon>Bacillati</taxon>
        <taxon>Bacillota</taxon>
        <taxon>Clostridia</taxon>
        <taxon>Eubacteriales</taxon>
        <taxon>Oscillospiraceae</taxon>
        <taxon>Flavonifractor</taxon>
    </lineage>
</organism>
<dbReference type="AlphaFoldDB" id="A0A9D1Y9G0"/>
<evidence type="ECO:0000313" key="1">
    <source>
        <dbReference type="EMBL" id="HIY21733.1"/>
    </source>
</evidence>
<name>A0A9D1Y9G0_9FIRM</name>
<dbReference type="Proteomes" id="UP000823868">
    <property type="component" value="Unassembled WGS sequence"/>
</dbReference>
<proteinExistence type="predicted"/>
<gene>
    <name evidence="1" type="ORF">H9841_07535</name>
</gene>
<reference evidence="1" key="1">
    <citation type="journal article" date="2021" name="PeerJ">
        <title>Extensive microbial diversity within the chicken gut microbiome revealed by metagenomics and culture.</title>
        <authorList>
            <person name="Gilroy R."/>
            <person name="Ravi A."/>
            <person name="Getino M."/>
            <person name="Pursley I."/>
            <person name="Horton D.L."/>
            <person name="Alikhan N.F."/>
            <person name="Baker D."/>
            <person name="Gharbi K."/>
            <person name="Hall N."/>
            <person name="Watson M."/>
            <person name="Adriaenssens E.M."/>
            <person name="Foster-Nyarko E."/>
            <person name="Jarju S."/>
            <person name="Secka A."/>
            <person name="Antonio M."/>
            <person name="Oren A."/>
            <person name="Chaudhuri R.R."/>
            <person name="La Ragione R."/>
            <person name="Hildebrand F."/>
            <person name="Pallen M.J."/>
        </authorList>
    </citation>
    <scope>NUCLEOTIDE SEQUENCE</scope>
    <source>
        <strain evidence="1">ChiBcec16_6824</strain>
    </source>
</reference>
<dbReference type="EMBL" id="DXDX01000138">
    <property type="protein sequence ID" value="HIY21733.1"/>
    <property type="molecule type" value="Genomic_DNA"/>
</dbReference>
<sequence>MDILTFDQVGDLLDELAEKFPPEFYKDLNGGISLLPDTISDPAYPGKDLLILGEYCNDQMGRYINLYYGSFAELAQRENWTETDWEEELYDTLAHEFTHHVEGLAGERGLELKDEAYLEQFRRETGES</sequence>
<dbReference type="InterPro" id="IPR038555">
    <property type="entry name" value="Zincin_1_sf"/>
</dbReference>
<dbReference type="Gene3D" id="3.30.2010.20">
    <property type="match status" value="1"/>
</dbReference>
<dbReference type="CDD" id="cd12953">
    <property type="entry name" value="MMP_TTHA0227"/>
    <property type="match status" value="1"/>
</dbReference>